<reference evidence="1 2" key="1">
    <citation type="submission" date="2016-03" db="EMBL/GenBank/DDBJ databases">
        <authorList>
            <consortium name="Pathogen Informatics"/>
        </authorList>
    </citation>
    <scope>NUCLEOTIDE SEQUENCE [LARGE SCALE GENOMIC DNA]</scope>
    <source>
        <strain evidence="2">e552</strain>
    </source>
</reference>
<proteinExistence type="predicted"/>
<comment type="caution">
    <text evidence="1">The sequence shown here is derived from an EMBL/GenBank/DDBJ whole genome shotgun (WGS) entry which is preliminary data.</text>
</comment>
<dbReference type="AlphaFoldDB" id="A0ABD7KV62"/>
<dbReference type="Proteomes" id="UP000077295">
    <property type="component" value="Unassembled WGS sequence"/>
</dbReference>
<dbReference type="EMBL" id="FKEV01000005">
    <property type="protein sequence ID" value="SAE10246.1"/>
    <property type="molecule type" value="Genomic_DNA"/>
</dbReference>
<gene>
    <name evidence="1" type="ORF">SAMEA2273187_01768</name>
</gene>
<protein>
    <submittedName>
        <fullName evidence="1">Uncharacterized protein</fullName>
    </submittedName>
</protein>
<name>A0ABD7KV62_9ENTR</name>
<accession>A0ABD7KV62</accession>
<sequence length="182" mass="20605">MTQGHAKKQNAGTRPALRREQSKKLLSYYVNNQFSEHFAVNLEVNFVLTSGTQNAVRQTNFALSHFNACRSNCISDIAGTDGTEQFTFVASFGRDGNGAQCVDCFSASVSSRQNVSQFGFQFSTTCFEKLYVFLSSWNSFTLWNQEVTSVTRFNVYLITQAAQVCYFIKQNNLHYLILLKSY</sequence>
<evidence type="ECO:0000313" key="1">
    <source>
        <dbReference type="EMBL" id="SAE10246.1"/>
    </source>
</evidence>
<evidence type="ECO:0000313" key="2">
    <source>
        <dbReference type="Proteomes" id="UP000077295"/>
    </source>
</evidence>
<organism evidence="1 2">
    <name type="scientific">Enterobacter hormaechei</name>
    <dbReference type="NCBI Taxonomy" id="158836"/>
    <lineage>
        <taxon>Bacteria</taxon>
        <taxon>Pseudomonadati</taxon>
        <taxon>Pseudomonadota</taxon>
        <taxon>Gammaproteobacteria</taxon>
        <taxon>Enterobacterales</taxon>
        <taxon>Enterobacteriaceae</taxon>
        <taxon>Enterobacter</taxon>
        <taxon>Enterobacter cloacae complex</taxon>
    </lineage>
</organism>